<proteinExistence type="predicted"/>
<sequence length="231" mass="25548">MADAAPPTRARSTAGTANPPKPVNYLLQLDGRQLNKNPTIGLPNRPDSKYPANIYDDANPISDPNRVRSVFLVYSYNRGAIGGVKDSLGFSHAAFLVTDDTRQVVDNTTRGVVWDLQQGSGDSLYIRENEYDYTRQPLETDQNGSQKVGRYMYQGTTDLLTWVIDKYAWNAITIYGKNGYRVSVADCQQYAQDMVGLIVTNTDGAKSKKMSALANFFIKMFGPKDGVDPLA</sequence>
<evidence type="ECO:0000313" key="1">
    <source>
        <dbReference type="EMBL" id="KAJ9655850.1"/>
    </source>
</evidence>
<gene>
    <name evidence="1" type="ORF">H2198_005387</name>
</gene>
<dbReference type="Proteomes" id="UP001172386">
    <property type="component" value="Unassembled WGS sequence"/>
</dbReference>
<evidence type="ECO:0000313" key="2">
    <source>
        <dbReference type="Proteomes" id="UP001172386"/>
    </source>
</evidence>
<reference evidence="1" key="1">
    <citation type="submission" date="2022-10" db="EMBL/GenBank/DDBJ databases">
        <title>Culturing micro-colonial fungi from biological soil crusts in the Mojave desert and describing Neophaeococcomyces mojavensis, and introducing the new genera and species Taxawa tesnikishii.</title>
        <authorList>
            <person name="Kurbessoian T."/>
            <person name="Stajich J.E."/>
        </authorList>
    </citation>
    <scope>NUCLEOTIDE SEQUENCE</scope>
    <source>
        <strain evidence="1">JES_112</strain>
    </source>
</reference>
<name>A0ACC3A646_9EURO</name>
<organism evidence="1 2">
    <name type="scientific">Neophaeococcomyces mojaviensis</name>
    <dbReference type="NCBI Taxonomy" id="3383035"/>
    <lineage>
        <taxon>Eukaryota</taxon>
        <taxon>Fungi</taxon>
        <taxon>Dikarya</taxon>
        <taxon>Ascomycota</taxon>
        <taxon>Pezizomycotina</taxon>
        <taxon>Eurotiomycetes</taxon>
        <taxon>Chaetothyriomycetidae</taxon>
        <taxon>Chaetothyriales</taxon>
        <taxon>Chaetothyriales incertae sedis</taxon>
        <taxon>Neophaeococcomyces</taxon>
    </lineage>
</organism>
<accession>A0ACC3A646</accession>
<comment type="caution">
    <text evidence="1">The sequence shown here is derived from an EMBL/GenBank/DDBJ whole genome shotgun (WGS) entry which is preliminary data.</text>
</comment>
<dbReference type="EMBL" id="JAPDRQ010000088">
    <property type="protein sequence ID" value="KAJ9655850.1"/>
    <property type="molecule type" value="Genomic_DNA"/>
</dbReference>
<protein>
    <submittedName>
        <fullName evidence="1">Uncharacterized protein</fullName>
    </submittedName>
</protein>
<keyword evidence="2" id="KW-1185">Reference proteome</keyword>